<accession>A0ABQ7ZD57</accession>
<evidence type="ECO:0000259" key="1">
    <source>
        <dbReference type="Pfam" id="PF08268"/>
    </source>
</evidence>
<dbReference type="EMBL" id="JAGKQM010000015">
    <property type="protein sequence ID" value="KAH0878049.1"/>
    <property type="molecule type" value="Genomic_DNA"/>
</dbReference>
<dbReference type="Proteomes" id="UP000824890">
    <property type="component" value="Unassembled WGS sequence"/>
</dbReference>
<dbReference type="Pfam" id="PF08268">
    <property type="entry name" value="FBA_3"/>
    <property type="match status" value="1"/>
</dbReference>
<gene>
    <name evidence="2" type="ORF">HID58_065443</name>
</gene>
<proteinExistence type="predicted"/>
<reference evidence="2 3" key="1">
    <citation type="submission" date="2021-05" db="EMBL/GenBank/DDBJ databases">
        <title>Genome Assembly of Synthetic Allotetraploid Brassica napus Reveals Homoeologous Exchanges between Subgenomes.</title>
        <authorList>
            <person name="Davis J.T."/>
        </authorList>
    </citation>
    <scope>NUCLEOTIDE SEQUENCE [LARGE SCALE GENOMIC DNA]</scope>
    <source>
        <strain evidence="3">cv. Da-Ae</strain>
        <tissue evidence="2">Seedling</tissue>
    </source>
</reference>
<feature type="domain" description="F-box associated beta-propeller type 3" evidence="1">
    <location>
        <begin position="15"/>
        <end position="66"/>
    </location>
</feature>
<organism evidence="2 3">
    <name type="scientific">Brassica napus</name>
    <name type="common">Rape</name>
    <dbReference type="NCBI Taxonomy" id="3708"/>
    <lineage>
        <taxon>Eukaryota</taxon>
        <taxon>Viridiplantae</taxon>
        <taxon>Streptophyta</taxon>
        <taxon>Embryophyta</taxon>
        <taxon>Tracheophyta</taxon>
        <taxon>Spermatophyta</taxon>
        <taxon>Magnoliopsida</taxon>
        <taxon>eudicotyledons</taxon>
        <taxon>Gunneridae</taxon>
        <taxon>Pentapetalae</taxon>
        <taxon>rosids</taxon>
        <taxon>malvids</taxon>
        <taxon>Brassicales</taxon>
        <taxon>Brassicaceae</taxon>
        <taxon>Brassiceae</taxon>
        <taxon>Brassica</taxon>
    </lineage>
</organism>
<comment type="caution">
    <text evidence="2">The sequence shown here is derived from an EMBL/GenBank/DDBJ whole genome shotgun (WGS) entry which is preliminary data.</text>
</comment>
<dbReference type="InterPro" id="IPR013187">
    <property type="entry name" value="F-box-assoc_dom_typ3"/>
</dbReference>
<keyword evidence="3" id="KW-1185">Reference proteome</keyword>
<name>A0ABQ7ZD57_BRANA</name>
<protein>
    <recommendedName>
        <fullName evidence="1">F-box associated beta-propeller type 3 domain-containing protein</fullName>
    </recommendedName>
</protein>
<evidence type="ECO:0000313" key="2">
    <source>
        <dbReference type="EMBL" id="KAH0878049.1"/>
    </source>
</evidence>
<evidence type="ECO:0000313" key="3">
    <source>
        <dbReference type="Proteomes" id="UP000824890"/>
    </source>
</evidence>
<sequence>MLRKRNGRQGVFFCSLTFHMHLVHDTELIVKGTTQDHKIILAPLELHSRFYILCYDLHSNDLIKVET</sequence>